<dbReference type="PANTHER" id="PTHR34365">
    <property type="entry name" value="ENOLASE (DUF1399)"/>
    <property type="match status" value="1"/>
</dbReference>
<sequence>MTTPVHVFEDPWPEDKAQIPLETAAAKHLELVEVFLKLLPHFRQDDEGRIHEEALTFSEWRYINYMRYLYLFGESAVDLPPPWDVAIVWYCHLLSPFHFHRHLWDSNHRSYGLNHRHFPLTHLLHLYKSGKWSSSTAERKWKLWNKQRGDSPQLPYQLWKSPPWETKRKSSILSALKSSGKSTREGTEQTITMYKPVNRGWCSTSGKLDWELSQWTDVRAGRRQQYCYYNCEHPKSGTRCELKPWDTIHDLRDVLDRQVGFWKAAIRARDAQPTFLVNLGVAVENYERFIRLLERPRRKASATARAGIEMDKLYYINPGGAQASTTSSPMNRDCVPPNLSIDVLWHTHRLFPANYWVWSFTVAGRLIDYEHSSSAAVSKRLLMQTRMEWKRKYGENYPIEGAMDDLGMEEYVPDAAAAPPGHPARSRAMYVLGGKNPVKGRKRYYKGRYQVWDGVFILVDGGGGAGGDGGGGGDGGCGGDGGGGGE</sequence>
<reference evidence="2 3" key="1">
    <citation type="submission" date="2016-11" db="EMBL/GenBank/DDBJ databases">
        <title>Draft Genome Assembly of Colletotrichum chlorophyti a pathogen of herbaceous plants.</title>
        <authorList>
            <person name="Gan P."/>
            <person name="Narusaka M."/>
            <person name="Tsushima A."/>
            <person name="Narusaka Y."/>
            <person name="Takano Y."/>
            <person name="Shirasu K."/>
        </authorList>
    </citation>
    <scope>NUCLEOTIDE SEQUENCE [LARGE SCALE GENOMIC DNA]</scope>
    <source>
        <strain evidence="2 3">NTL11</strain>
    </source>
</reference>
<dbReference type="PANTHER" id="PTHR34365:SF7">
    <property type="entry name" value="GLYCINE-RICH DOMAIN-CONTAINING PROTEIN 1"/>
    <property type="match status" value="1"/>
</dbReference>
<dbReference type="OrthoDB" id="2684236at2759"/>
<accession>A0A1Q8RG75</accession>
<evidence type="ECO:0000313" key="2">
    <source>
        <dbReference type="EMBL" id="OLN83336.1"/>
    </source>
</evidence>
<feature type="region of interest" description="Disordered" evidence="1">
    <location>
        <begin position="467"/>
        <end position="486"/>
    </location>
</feature>
<evidence type="ECO:0000313" key="3">
    <source>
        <dbReference type="Proteomes" id="UP000186583"/>
    </source>
</evidence>
<comment type="caution">
    <text evidence="2">The sequence shown here is derived from an EMBL/GenBank/DDBJ whole genome shotgun (WGS) entry which is preliminary data.</text>
</comment>
<proteinExistence type="predicted"/>
<dbReference type="AlphaFoldDB" id="A0A1Q8RG75"/>
<gene>
    <name evidence="2" type="ORF">CCHL11_03102</name>
</gene>
<organism evidence="2 3">
    <name type="scientific">Colletotrichum chlorophyti</name>
    <dbReference type="NCBI Taxonomy" id="708187"/>
    <lineage>
        <taxon>Eukaryota</taxon>
        <taxon>Fungi</taxon>
        <taxon>Dikarya</taxon>
        <taxon>Ascomycota</taxon>
        <taxon>Pezizomycotina</taxon>
        <taxon>Sordariomycetes</taxon>
        <taxon>Hypocreomycetidae</taxon>
        <taxon>Glomerellales</taxon>
        <taxon>Glomerellaceae</taxon>
        <taxon>Colletotrichum</taxon>
    </lineage>
</organism>
<dbReference type="STRING" id="708187.A0A1Q8RG75"/>
<dbReference type="Proteomes" id="UP000186583">
    <property type="component" value="Unassembled WGS sequence"/>
</dbReference>
<dbReference type="EMBL" id="MPGH01000204">
    <property type="protein sequence ID" value="OLN83336.1"/>
    <property type="molecule type" value="Genomic_DNA"/>
</dbReference>
<protein>
    <submittedName>
        <fullName evidence="2">Uncharacterized protein</fullName>
    </submittedName>
</protein>
<dbReference type="InterPro" id="IPR009836">
    <property type="entry name" value="GRDP-like"/>
</dbReference>
<name>A0A1Q8RG75_9PEZI</name>
<evidence type="ECO:0000256" key="1">
    <source>
        <dbReference type="SAM" id="MobiDB-lite"/>
    </source>
</evidence>
<keyword evidence="3" id="KW-1185">Reference proteome</keyword>